<accession>A0A7G5GZ63</accession>
<dbReference type="Proteomes" id="UP000515369">
    <property type="component" value="Chromosome"/>
</dbReference>
<proteinExistence type="predicted"/>
<keyword evidence="2" id="KW-1185">Reference proteome</keyword>
<dbReference type="AlphaFoldDB" id="A0A7G5GZ63"/>
<evidence type="ECO:0000313" key="2">
    <source>
        <dbReference type="Proteomes" id="UP000515369"/>
    </source>
</evidence>
<dbReference type="KEGG" id="sfol:H3H32_04140"/>
<organism evidence="1 2">
    <name type="scientific">Spirosoma foliorum</name>
    <dbReference type="NCBI Taxonomy" id="2710596"/>
    <lineage>
        <taxon>Bacteria</taxon>
        <taxon>Pseudomonadati</taxon>
        <taxon>Bacteroidota</taxon>
        <taxon>Cytophagia</taxon>
        <taxon>Cytophagales</taxon>
        <taxon>Cytophagaceae</taxon>
        <taxon>Spirosoma</taxon>
    </lineage>
</organism>
<dbReference type="RefSeq" id="WP_182461411.1">
    <property type="nucleotide sequence ID" value="NZ_CP059732.1"/>
</dbReference>
<dbReference type="EMBL" id="CP059732">
    <property type="protein sequence ID" value="QMW04155.1"/>
    <property type="molecule type" value="Genomic_DNA"/>
</dbReference>
<gene>
    <name evidence="1" type="ORF">H3H32_04140</name>
</gene>
<name>A0A7G5GZ63_9BACT</name>
<reference evidence="1 2" key="1">
    <citation type="submission" date="2020-07" db="EMBL/GenBank/DDBJ databases">
        <title>Spirosoma foliorum sp. nov., isolated from the leaves on the Nejang mountain Korea, Republic of.</title>
        <authorList>
            <person name="Ho H."/>
            <person name="Lee Y.-J."/>
            <person name="Nurcahyanto D.-A."/>
            <person name="Kim S.-G."/>
        </authorList>
    </citation>
    <scope>NUCLEOTIDE SEQUENCE [LARGE SCALE GENOMIC DNA]</scope>
    <source>
        <strain evidence="1 2">PL0136</strain>
    </source>
</reference>
<sequence length="99" mass="11305">MTETQLPDRNLSGQPTVSPHQWAWLSTIQNAVYTGKQRSDAVLYDDLGAHATSYRRLDRLLMPWNRQGAPPPGAGYYSIFVSHCNQRTIDEYLYPFSKS</sequence>
<protein>
    <submittedName>
        <fullName evidence="1">Uncharacterized protein</fullName>
    </submittedName>
</protein>
<evidence type="ECO:0000313" key="1">
    <source>
        <dbReference type="EMBL" id="QMW04155.1"/>
    </source>
</evidence>